<evidence type="ECO:0000313" key="2">
    <source>
        <dbReference type="Proteomes" id="UP000238916"/>
    </source>
</evidence>
<proteinExistence type="predicted"/>
<dbReference type="EMBL" id="OMOF01000160">
    <property type="protein sequence ID" value="SPF41114.1"/>
    <property type="molecule type" value="Genomic_DNA"/>
</dbReference>
<dbReference type="Proteomes" id="UP000238916">
    <property type="component" value="Unassembled WGS sequence"/>
</dbReference>
<protein>
    <submittedName>
        <fullName evidence="1">Uncharacterized protein</fullName>
    </submittedName>
</protein>
<reference evidence="2" key="1">
    <citation type="submission" date="2018-02" db="EMBL/GenBank/DDBJ databases">
        <authorList>
            <person name="Hausmann B."/>
        </authorList>
    </citation>
    <scope>NUCLEOTIDE SEQUENCE [LARGE SCALE GENOMIC DNA]</scope>
    <source>
        <strain evidence="2">Peat soil MAG SbF1</strain>
    </source>
</reference>
<organism evidence="1 2">
    <name type="scientific">Candidatus Desulfosporosinus infrequens</name>
    <dbReference type="NCBI Taxonomy" id="2043169"/>
    <lineage>
        <taxon>Bacteria</taxon>
        <taxon>Bacillati</taxon>
        <taxon>Bacillota</taxon>
        <taxon>Clostridia</taxon>
        <taxon>Eubacteriales</taxon>
        <taxon>Desulfitobacteriaceae</taxon>
        <taxon>Desulfosporosinus</taxon>
    </lineage>
</organism>
<evidence type="ECO:0000313" key="1">
    <source>
        <dbReference type="EMBL" id="SPF41114.1"/>
    </source>
</evidence>
<name>A0A2U3KN75_9FIRM</name>
<accession>A0A2U3KN75</accession>
<dbReference type="AlphaFoldDB" id="A0A2U3KN75"/>
<gene>
    <name evidence="1" type="ORF">SBF1_2420007</name>
</gene>
<sequence length="41" mass="4770">MFQAYFQLEFQALRKIGLVFKEVKHGLHFTERSGVKGETVV</sequence>